<dbReference type="PANTHER" id="PTHR31286:SF173">
    <property type="entry name" value="DUF4283 DOMAIN-CONTAINING PROTEIN"/>
    <property type="match status" value="1"/>
</dbReference>
<protein>
    <recommendedName>
        <fullName evidence="3">CCHC-type domain-containing protein</fullName>
    </recommendedName>
</protein>
<organism evidence="4 5">
    <name type="scientific">Hibiscus sabdariffa</name>
    <name type="common">roselle</name>
    <dbReference type="NCBI Taxonomy" id="183260"/>
    <lineage>
        <taxon>Eukaryota</taxon>
        <taxon>Viridiplantae</taxon>
        <taxon>Streptophyta</taxon>
        <taxon>Embryophyta</taxon>
        <taxon>Tracheophyta</taxon>
        <taxon>Spermatophyta</taxon>
        <taxon>Magnoliopsida</taxon>
        <taxon>eudicotyledons</taxon>
        <taxon>Gunneridae</taxon>
        <taxon>Pentapetalae</taxon>
        <taxon>rosids</taxon>
        <taxon>malvids</taxon>
        <taxon>Malvales</taxon>
        <taxon>Malvaceae</taxon>
        <taxon>Malvoideae</taxon>
        <taxon>Hibiscus</taxon>
    </lineage>
</organism>
<evidence type="ECO:0000256" key="1">
    <source>
        <dbReference type="PROSITE-ProRule" id="PRU00047"/>
    </source>
</evidence>
<dbReference type="PANTHER" id="PTHR31286">
    <property type="entry name" value="GLYCINE-RICH CELL WALL STRUCTURAL PROTEIN 1.8-LIKE"/>
    <property type="match status" value="1"/>
</dbReference>
<dbReference type="PROSITE" id="PS50158">
    <property type="entry name" value="ZF_CCHC"/>
    <property type="match status" value="1"/>
</dbReference>
<keyword evidence="1" id="KW-0479">Metal-binding</keyword>
<evidence type="ECO:0000313" key="4">
    <source>
        <dbReference type="EMBL" id="KAK9020486.1"/>
    </source>
</evidence>
<keyword evidence="1" id="KW-0863">Zinc-finger</keyword>
<feature type="region of interest" description="Disordered" evidence="2">
    <location>
        <begin position="1"/>
        <end position="42"/>
    </location>
</feature>
<sequence>MAETFDSGIVNSRNSRKNRRLDDNPSDGGGDTLPVGLSRPSSYKDSLMKDAVEAIPDVDEAFEEDEIEIQEGDVTRSLVDGVISIDFSDHVQSMAEKSLDQTLAIRLMDIENDYFLVSFKLRSDYLKVLAEGPWTIFDHYLTVQQWTPEFSTSVPHLMKVMVWIRLPGLPIPLYKKSIIEEIGATIGHVIKLDYQTEWGRRGRFARMAILIDLSKPLLSKIRVNGKLQLIEYESLPVICFHCGKYGHTQESCPDMPKMPQSDAPVAEQDVAQTTDTSPPIQDANDIGSFGP</sequence>
<dbReference type="InterPro" id="IPR001878">
    <property type="entry name" value="Znf_CCHC"/>
</dbReference>
<reference evidence="4 5" key="1">
    <citation type="journal article" date="2024" name="G3 (Bethesda)">
        <title>Genome assembly of Hibiscus sabdariffa L. provides insights into metabolisms of medicinal natural products.</title>
        <authorList>
            <person name="Kim T."/>
        </authorList>
    </citation>
    <scope>NUCLEOTIDE SEQUENCE [LARGE SCALE GENOMIC DNA]</scope>
    <source>
        <strain evidence="4">TK-2024</strain>
        <tissue evidence="4">Old leaves</tissue>
    </source>
</reference>
<gene>
    <name evidence="4" type="ORF">V6N11_010510</name>
</gene>
<dbReference type="Pfam" id="PF14111">
    <property type="entry name" value="DUF4283"/>
    <property type="match status" value="1"/>
</dbReference>
<keyword evidence="5" id="KW-1185">Reference proteome</keyword>
<proteinExistence type="predicted"/>
<feature type="compositionally biased region" description="Polar residues" evidence="2">
    <location>
        <begin position="270"/>
        <end position="279"/>
    </location>
</feature>
<dbReference type="Proteomes" id="UP001396334">
    <property type="component" value="Unassembled WGS sequence"/>
</dbReference>
<dbReference type="InterPro" id="IPR036875">
    <property type="entry name" value="Znf_CCHC_sf"/>
</dbReference>
<comment type="caution">
    <text evidence="4">The sequence shown here is derived from an EMBL/GenBank/DDBJ whole genome shotgun (WGS) entry which is preliminary data.</text>
</comment>
<evidence type="ECO:0000256" key="2">
    <source>
        <dbReference type="SAM" id="MobiDB-lite"/>
    </source>
</evidence>
<feature type="region of interest" description="Disordered" evidence="2">
    <location>
        <begin position="253"/>
        <end position="291"/>
    </location>
</feature>
<evidence type="ECO:0000313" key="5">
    <source>
        <dbReference type="Proteomes" id="UP001396334"/>
    </source>
</evidence>
<dbReference type="SUPFAM" id="SSF57756">
    <property type="entry name" value="Retrovirus zinc finger-like domains"/>
    <property type="match status" value="1"/>
</dbReference>
<name>A0ABR2S5H0_9ROSI</name>
<dbReference type="EMBL" id="JBBPBN010000016">
    <property type="protein sequence ID" value="KAK9020486.1"/>
    <property type="molecule type" value="Genomic_DNA"/>
</dbReference>
<feature type="domain" description="CCHC-type" evidence="3">
    <location>
        <begin position="239"/>
        <end position="254"/>
    </location>
</feature>
<dbReference type="InterPro" id="IPR040256">
    <property type="entry name" value="At4g02000-like"/>
</dbReference>
<evidence type="ECO:0000259" key="3">
    <source>
        <dbReference type="PROSITE" id="PS50158"/>
    </source>
</evidence>
<keyword evidence="1" id="KW-0862">Zinc</keyword>
<dbReference type="InterPro" id="IPR025558">
    <property type="entry name" value="DUF4283"/>
</dbReference>
<accession>A0ABR2S5H0</accession>